<evidence type="ECO:0008006" key="4">
    <source>
        <dbReference type="Google" id="ProtNLM"/>
    </source>
</evidence>
<gene>
    <name evidence="2" type="ORF">FIV46_01510</name>
</gene>
<sequence>MKHIAKCGVKYGLALTALLAGGLIHAQANAESSAAFKASTQGIGAELATGLSDNLALRIGFNYFQLSRTMEESDIDYDLDLELKSVNLLVDLHPFGNGFRITAGGVWDKNSLNGQAVEAATYNIGNDVYTQAEVGTLAGNIDFRDISPYVGIGFGHNVRKESGWNFTADIGVIFTGAPRVSLSSTGGSLSDNPVFLENIQREQDNVADEIDFFRYYPVVSLGMTYTF</sequence>
<evidence type="ECO:0000313" key="2">
    <source>
        <dbReference type="EMBL" id="TPD62782.1"/>
    </source>
</evidence>
<dbReference type="AlphaFoldDB" id="A0A501PRT6"/>
<dbReference type="Proteomes" id="UP000319148">
    <property type="component" value="Unassembled WGS sequence"/>
</dbReference>
<feature type="chain" id="PRO_5021495032" description="Outer membrane protein beta-barrel domain-containing protein" evidence="1">
    <location>
        <begin position="31"/>
        <end position="227"/>
    </location>
</feature>
<feature type="signal peptide" evidence="1">
    <location>
        <begin position="1"/>
        <end position="30"/>
    </location>
</feature>
<keyword evidence="3" id="KW-1185">Reference proteome</keyword>
<dbReference type="RefSeq" id="WP_139938032.1">
    <property type="nucleotide sequence ID" value="NZ_JBHSYP010000022.1"/>
</dbReference>
<comment type="caution">
    <text evidence="2">The sequence shown here is derived from an EMBL/GenBank/DDBJ whole genome shotgun (WGS) entry which is preliminary data.</text>
</comment>
<evidence type="ECO:0000313" key="3">
    <source>
        <dbReference type="Proteomes" id="UP000319148"/>
    </source>
</evidence>
<dbReference type="EMBL" id="VFIY01000004">
    <property type="protein sequence ID" value="TPD62782.1"/>
    <property type="molecule type" value="Genomic_DNA"/>
</dbReference>
<dbReference type="OrthoDB" id="7256004at2"/>
<accession>A0A501PRT6</accession>
<proteinExistence type="predicted"/>
<dbReference type="Gene3D" id="2.40.160.170">
    <property type="match status" value="1"/>
</dbReference>
<protein>
    <recommendedName>
        <fullName evidence="4">Outer membrane protein beta-barrel domain-containing protein</fullName>
    </recommendedName>
</protein>
<evidence type="ECO:0000256" key="1">
    <source>
        <dbReference type="SAM" id="SignalP"/>
    </source>
</evidence>
<keyword evidence="1" id="KW-0732">Signal</keyword>
<name>A0A501PRT6_9PROT</name>
<reference evidence="3" key="1">
    <citation type="submission" date="2019-06" db="EMBL/GenBank/DDBJ databases">
        <title>The complete genome of Emcibacter congregatus ZYLT.</title>
        <authorList>
            <person name="Zhao Z."/>
        </authorList>
    </citation>
    <scope>NUCLEOTIDE SEQUENCE [LARGE SCALE GENOMIC DNA]</scope>
    <source>
        <strain evidence="3">MCCC 1A06723</strain>
    </source>
</reference>
<organism evidence="2 3">
    <name type="scientific">Emcibacter nanhaiensis</name>
    <dbReference type="NCBI Taxonomy" id="1505037"/>
    <lineage>
        <taxon>Bacteria</taxon>
        <taxon>Pseudomonadati</taxon>
        <taxon>Pseudomonadota</taxon>
        <taxon>Alphaproteobacteria</taxon>
        <taxon>Emcibacterales</taxon>
        <taxon>Emcibacteraceae</taxon>
        <taxon>Emcibacter</taxon>
    </lineage>
</organism>